<comment type="catalytic activity">
    <reaction evidence="1">
        <text>Random endo-hydrolysis of N-acetyl-beta-D-glucosaminide (1-&gt;4)-beta-linkages in chitin and chitodextrins.</text>
        <dbReference type="EC" id="3.2.1.14"/>
    </reaction>
</comment>
<keyword evidence="13" id="KW-0449">Lipoprotein</keyword>
<dbReference type="GO" id="GO:0008843">
    <property type="term" value="F:endochitinase activity"/>
    <property type="evidence" value="ECO:0007669"/>
    <property type="project" value="UniProtKB-EC"/>
</dbReference>
<dbReference type="Gene3D" id="2.60.120.200">
    <property type="match status" value="1"/>
</dbReference>
<comment type="function">
    <text evidence="17">Dual chitinase/transglycosylase that plays a role in cell wall architecture. Chitinase and transglycosylase activities are coupled. Required for the polysaccharide cross-linking at the septa and the cell wall. More specifically, transfers chitin to 1,6-beta-glucan in the cell wall.</text>
</comment>
<keyword evidence="11 20" id="KW-1015">Disulfide bond</keyword>
<evidence type="ECO:0000256" key="18">
    <source>
        <dbReference type="PIRNR" id="PIRNR037299"/>
    </source>
</evidence>
<feature type="chain" id="PRO_5005270640" description="Crh-like protein" evidence="22">
    <location>
        <begin position="21"/>
        <end position="417"/>
    </location>
</feature>
<dbReference type="VEuPathDB" id="FungiDB:CPAG_01767"/>
<feature type="region of interest" description="Disordered" evidence="21">
    <location>
        <begin position="265"/>
        <end position="310"/>
    </location>
</feature>
<reference evidence="25" key="2">
    <citation type="journal article" date="2009" name="Genome Res.">
        <title>Comparative genomic analyses of the human fungal pathogens Coccidioides and their relatives.</title>
        <authorList>
            <person name="Sharpton T.J."/>
            <person name="Stajich J.E."/>
            <person name="Rounsley S.D."/>
            <person name="Gardner M.J."/>
            <person name="Wortman J.R."/>
            <person name="Jordar V.S."/>
            <person name="Maiti R."/>
            <person name="Kodira C.D."/>
            <person name="Neafsey D.E."/>
            <person name="Zeng Q."/>
            <person name="Hung C.-Y."/>
            <person name="McMahan C."/>
            <person name="Muszewska A."/>
            <person name="Grynberg M."/>
            <person name="Mandel M.A."/>
            <person name="Kellner E.M."/>
            <person name="Barker B.M."/>
            <person name="Galgiani J.N."/>
            <person name="Orbach M.J."/>
            <person name="Kirkland T.N."/>
            <person name="Cole G.T."/>
            <person name="Henn M.R."/>
            <person name="Birren B.W."/>
            <person name="Taylor J.W."/>
        </authorList>
    </citation>
    <scope>NUCLEOTIDE SEQUENCE [LARGE SCALE GENOMIC DNA]</scope>
    <source>
        <strain evidence="25">RMSCC 3488</strain>
    </source>
</reference>
<feature type="region of interest" description="Disordered" evidence="21">
    <location>
        <begin position="323"/>
        <end position="389"/>
    </location>
</feature>
<evidence type="ECO:0000256" key="17">
    <source>
        <dbReference type="ARBA" id="ARBA00093308"/>
    </source>
</evidence>
<dbReference type="SUPFAM" id="SSF49899">
    <property type="entry name" value="Concanavalin A-like lectins/glucanases"/>
    <property type="match status" value="1"/>
</dbReference>
<evidence type="ECO:0000256" key="4">
    <source>
        <dbReference type="ARBA" id="ARBA00022512"/>
    </source>
</evidence>
<keyword evidence="10 18" id="KW-0472">Membrane</keyword>
<evidence type="ECO:0000313" key="25">
    <source>
        <dbReference type="Proteomes" id="UP000054567"/>
    </source>
</evidence>
<feature type="compositionally biased region" description="Low complexity" evidence="21">
    <location>
        <begin position="334"/>
        <end position="372"/>
    </location>
</feature>
<keyword evidence="8 22" id="KW-0732">Signal</keyword>
<dbReference type="Proteomes" id="UP000054567">
    <property type="component" value="Unassembled WGS sequence"/>
</dbReference>
<evidence type="ECO:0000256" key="13">
    <source>
        <dbReference type="ARBA" id="ARBA00023288"/>
    </source>
</evidence>
<feature type="active site" description="Proton donor" evidence="19">
    <location>
        <position position="120"/>
    </location>
</feature>
<dbReference type="GO" id="GO:0031505">
    <property type="term" value="P:fungal-type cell wall organization"/>
    <property type="evidence" value="ECO:0007669"/>
    <property type="project" value="TreeGrafter"/>
</dbReference>
<keyword evidence="14" id="KW-0326">Glycosidase</keyword>
<evidence type="ECO:0000256" key="9">
    <source>
        <dbReference type="ARBA" id="ARBA00022801"/>
    </source>
</evidence>
<evidence type="ECO:0000256" key="10">
    <source>
        <dbReference type="ARBA" id="ARBA00023136"/>
    </source>
</evidence>
<keyword evidence="4" id="KW-0134">Cell wall</keyword>
<feature type="domain" description="GH16" evidence="23">
    <location>
        <begin position="22"/>
        <end position="227"/>
    </location>
</feature>
<evidence type="ECO:0000256" key="15">
    <source>
        <dbReference type="ARBA" id="ARBA00023316"/>
    </source>
</evidence>
<feature type="active site" description="Nucleophile" evidence="19">
    <location>
        <position position="116"/>
    </location>
</feature>
<dbReference type="InterPro" id="IPR000757">
    <property type="entry name" value="Beta-glucanase-like"/>
</dbReference>
<keyword evidence="15" id="KW-0961">Cell wall biogenesis/degradation</keyword>
<reference evidence="25" key="3">
    <citation type="journal article" date="2010" name="Genome Res.">
        <title>Population genomic sequencing of Coccidioides fungi reveals recent hybridization and transposon control.</title>
        <authorList>
            <person name="Neafsey D.E."/>
            <person name="Barker B.M."/>
            <person name="Sharpton T.J."/>
            <person name="Stajich J.E."/>
            <person name="Park D.J."/>
            <person name="Whiston E."/>
            <person name="Hung C.-Y."/>
            <person name="McMahan C."/>
            <person name="White J."/>
            <person name="Sykes S."/>
            <person name="Heiman D."/>
            <person name="Young S."/>
            <person name="Zeng Q."/>
            <person name="Abouelleil A."/>
            <person name="Aftuck L."/>
            <person name="Bessette D."/>
            <person name="Brown A."/>
            <person name="FitzGerald M."/>
            <person name="Lui A."/>
            <person name="Macdonald J.P."/>
            <person name="Priest M."/>
            <person name="Orbach M.J."/>
            <person name="Galgiani J.N."/>
            <person name="Kirkland T.N."/>
            <person name="Cole G.T."/>
            <person name="Birren B.W."/>
            <person name="Henn M.R."/>
            <person name="Taylor J.W."/>
            <person name="Rounsley S.D."/>
        </authorList>
    </citation>
    <scope>NUCLEOTIDE SEQUENCE [LARGE SCALE GENOMIC DNA]</scope>
    <source>
        <strain evidence="25">RMSCC 3488</strain>
    </source>
</reference>
<dbReference type="CDD" id="cd02183">
    <property type="entry name" value="GH16_fungal_CRH1_transglycosylase"/>
    <property type="match status" value="1"/>
</dbReference>
<evidence type="ECO:0000256" key="7">
    <source>
        <dbReference type="ARBA" id="ARBA00022679"/>
    </source>
</evidence>
<dbReference type="PROSITE" id="PS51762">
    <property type="entry name" value="GH16_2"/>
    <property type="match status" value="1"/>
</dbReference>
<evidence type="ECO:0000256" key="8">
    <source>
        <dbReference type="ARBA" id="ARBA00022729"/>
    </source>
</evidence>
<evidence type="ECO:0000256" key="21">
    <source>
        <dbReference type="SAM" id="MobiDB-lite"/>
    </source>
</evidence>
<evidence type="ECO:0000256" key="22">
    <source>
        <dbReference type="SAM" id="SignalP"/>
    </source>
</evidence>
<dbReference type="AlphaFoldDB" id="A0A0J6EXW7"/>
<feature type="signal peptide" evidence="22">
    <location>
        <begin position="1"/>
        <end position="20"/>
    </location>
</feature>
<dbReference type="PIRSF" id="PIRSF037299">
    <property type="entry name" value="Glycosidase_CRH1_prd"/>
    <property type="match status" value="1"/>
</dbReference>
<comment type="subcellular location">
    <subcellularLocation>
        <location evidence="3">Membrane</location>
        <topology evidence="3">Lipid-anchor</topology>
        <topology evidence="3">GPI-anchor</topology>
    </subcellularLocation>
    <subcellularLocation>
        <location evidence="2">Secreted</location>
        <location evidence="2">Cell wall</location>
    </subcellularLocation>
</comment>
<evidence type="ECO:0000259" key="23">
    <source>
        <dbReference type="PROSITE" id="PS51762"/>
    </source>
</evidence>
<evidence type="ECO:0000256" key="3">
    <source>
        <dbReference type="ARBA" id="ARBA00004589"/>
    </source>
</evidence>
<evidence type="ECO:0000256" key="14">
    <source>
        <dbReference type="ARBA" id="ARBA00023295"/>
    </source>
</evidence>
<dbReference type="PANTHER" id="PTHR10963:SF68">
    <property type="entry name" value="GLYCOSIDASE CRH1-RELATED"/>
    <property type="match status" value="1"/>
</dbReference>
<keyword evidence="9 18" id="KW-0378">Hydrolase</keyword>
<dbReference type="InterPro" id="IPR013320">
    <property type="entry name" value="ConA-like_dom_sf"/>
</dbReference>
<feature type="compositionally biased region" description="Polar residues" evidence="21">
    <location>
        <begin position="373"/>
        <end position="386"/>
    </location>
</feature>
<dbReference type="EMBL" id="DS268109">
    <property type="protein sequence ID" value="KMM65416.1"/>
    <property type="molecule type" value="Genomic_DNA"/>
</dbReference>
<dbReference type="GO" id="GO:0016757">
    <property type="term" value="F:glycosyltransferase activity"/>
    <property type="evidence" value="ECO:0007669"/>
    <property type="project" value="UniProtKB-KW"/>
</dbReference>
<accession>A0A0J6EXW7</accession>
<evidence type="ECO:0000256" key="1">
    <source>
        <dbReference type="ARBA" id="ARBA00000822"/>
    </source>
</evidence>
<reference evidence="24 25" key="1">
    <citation type="submission" date="2007-06" db="EMBL/GenBank/DDBJ databases">
        <title>The Genome Sequence of Coccidioides posadasii RMSCC_3488.</title>
        <authorList>
            <consortium name="Coccidioides Genome Resources Consortium"/>
            <consortium name="The Broad Institute Genome Sequencing Platform"/>
            <person name="Henn M.R."/>
            <person name="Sykes S."/>
            <person name="Young S."/>
            <person name="Jaffe D."/>
            <person name="Berlin A."/>
            <person name="Alvarez P."/>
            <person name="Butler J."/>
            <person name="Gnerre S."/>
            <person name="Grabherr M."/>
            <person name="Mauceli E."/>
            <person name="Brockman W."/>
            <person name="Kodira C."/>
            <person name="Alvarado L."/>
            <person name="Zeng Q."/>
            <person name="Crawford M."/>
            <person name="Antoine C."/>
            <person name="Devon K."/>
            <person name="Galgiani J."/>
            <person name="Orsborn K."/>
            <person name="Lewis M.L."/>
            <person name="Nusbaum C."/>
            <person name="Galagan J."/>
            <person name="Birren B."/>
        </authorList>
    </citation>
    <scope>NUCLEOTIDE SEQUENCE [LARGE SCALE GENOMIC DNA]</scope>
    <source>
        <strain evidence="24 25">RMSCC 3488</strain>
    </source>
</reference>
<sequence>MKLTASAVAAFVAAPLLATAQTYTKCDPTKQSCPADPALSGTATFDLKSPSERFTELGKPTYNDEGVSFTINKQGDYPTIQSNFYIMFGHFEVEVKAAPGRGIVSSVVMQSDCLDEIDWEWIGGNNGQVQSNFFKEGRSNAYDRAVWHPNPGNQDGFHKYAVDWTSERIEFYLDGEKIRTVTPNDGNARGNYPQTPMFIKIGIWAGGDPTNGKGTIEWAGGETDFSAAPFTMQARNIVITDYSTGKEYRYGDRSGTWQSIEAVDGEVRSSGRPGSGPEVGSSVPPAEKTASPSGHSVHPWIPPNPTTTLSTARESITGIAGLPSSWLVTDDGRPTSPSTASTASLTTSLSSPSSPDSPSSGGPDGSPQPTGTNGQPDTGRGSNPSATIAPENSLAHISSPYHGLAAICGIIGLVVLL</sequence>
<comment type="similarity">
    <text evidence="16">Belongs to the glycosyl hydrolase 16 family. CRH1 subfamily.</text>
</comment>
<gene>
    <name evidence="24" type="ORF">CPAG_01767</name>
</gene>
<evidence type="ECO:0000256" key="12">
    <source>
        <dbReference type="ARBA" id="ARBA00023180"/>
    </source>
</evidence>
<evidence type="ECO:0000256" key="20">
    <source>
        <dbReference type="PIRSR" id="PIRSR037299-2"/>
    </source>
</evidence>
<dbReference type="FunFam" id="2.60.120.200:FF:000152">
    <property type="entry name" value="Cell wall glucanase"/>
    <property type="match status" value="1"/>
</dbReference>
<dbReference type="GO" id="GO:0005975">
    <property type="term" value="P:carbohydrate metabolic process"/>
    <property type="evidence" value="ECO:0007669"/>
    <property type="project" value="InterPro"/>
</dbReference>
<feature type="disulfide bond" evidence="20">
    <location>
        <begin position="26"/>
        <end position="33"/>
    </location>
</feature>
<dbReference type="PANTHER" id="PTHR10963">
    <property type="entry name" value="GLYCOSYL HYDROLASE-RELATED"/>
    <property type="match status" value="1"/>
</dbReference>
<keyword evidence="7" id="KW-0808">Transferase</keyword>
<dbReference type="EC" id="3.2.-.-" evidence="18"/>
<evidence type="ECO:0000256" key="6">
    <source>
        <dbReference type="ARBA" id="ARBA00022676"/>
    </source>
</evidence>
<evidence type="ECO:0000256" key="19">
    <source>
        <dbReference type="PIRSR" id="PIRSR037299-1"/>
    </source>
</evidence>
<evidence type="ECO:0000256" key="2">
    <source>
        <dbReference type="ARBA" id="ARBA00004191"/>
    </source>
</evidence>
<keyword evidence="5" id="KW-0336">GPI-anchor</keyword>
<dbReference type="GO" id="GO:0009277">
    <property type="term" value="C:fungal-type cell wall"/>
    <property type="evidence" value="ECO:0007669"/>
    <property type="project" value="TreeGrafter"/>
</dbReference>
<name>A0A0J6EXW7_COCPO</name>
<proteinExistence type="inferred from homology"/>
<evidence type="ECO:0000256" key="16">
    <source>
        <dbReference type="ARBA" id="ARBA00038074"/>
    </source>
</evidence>
<keyword evidence="6" id="KW-0328">Glycosyltransferase</keyword>
<dbReference type="Pfam" id="PF00722">
    <property type="entry name" value="Glyco_hydro_16"/>
    <property type="match status" value="1"/>
</dbReference>
<dbReference type="OrthoDB" id="4781at2759"/>
<dbReference type="InterPro" id="IPR050546">
    <property type="entry name" value="Glycosyl_Hydrlase_16"/>
</dbReference>
<dbReference type="InterPro" id="IPR017168">
    <property type="entry name" value="CHR-like"/>
</dbReference>
<keyword evidence="4" id="KW-0964">Secreted</keyword>
<keyword evidence="12" id="KW-0325">Glycoprotein</keyword>
<protein>
    <recommendedName>
        <fullName evidence="18">Crh-like protein</fullName>
        <ecNumber evidence="18">3.2.-.-</ecNumber>
    </recommendedName>
</protein>
<dbReference type="GO" id="GO:0098552">
    <property type="term" value="C:side of membrane"/>
    <property type="evidence" value="ECO:0007669"/>
    <property type="project" value="UniProtKB-KW"/>
</dbReference>
<evidence type="ECO:0000313" key="24">
    <source>
        <dbReference type="EMBL" id="KMM65416.1"/>
    </source>
</evidence>
<evidence type="ECO:0000256" key="5">
    <source>
        <dbReference type="ARBA" id="ARBA00022622"/>
    </source>
</evidence>
<organism evidence="24 25">
    <name type="scientific">Coccidioides posadasii RMSCC 3488</name>
    <dbReference type="NCBI Taxonomy" id="454284"/>
    <lineage>
        <taxon>Eukaryota</taxon>
        <taxon>Fungi</taxon>
        <taxon>Dikarya</taxon>
        <taxon>Ascomycota</taxon>
        <taxon>Pezizomycotina</taxon>
        <taxon>Eurotiomycetes</taxon>
        <taxon>Eurotiomycetidae</taxon>
        <taxon>Onygenales</taxon>
        <taxon>Onygenaceae</taxon>
        <taxon>Coccidioides</taxon>
    </lineage>
</organism>
<evidence type="ECO:0000256" key="11">
    <source>
        <dbReference type="ARBA" id="ARBA00023157"/>
    </source>
</evidence>